<evidence type="ECO:0008006" key="4">
    <source>
        <dbReference type="Google" id="ProtNLM"/>
    </source>
</evidence>
<protein>
    <recommendedName>
        <fullName evidence="4">Ig-like domain-containing protein</fullName>
    </recommendedName>
</protein>
<reference evidence="2 3" key="1">
    <citation type="submission" date="2024-10" db="EMBL/GenBank/DDBJ databases">
        <title>The Natural Products Discovery Center: Release of the First 8490 Sequenced Strains for Exploring Actinobacteria Biosynthetic Diversity.</title>
        <authorList>
            <person name="Kalkreuter E."/>
            <person name="Kautsar S.A."/>
            <person name="Yang D."/>
            <person name="Bader C.D."/>
            <person name="Teijaro C.N."/>
            <person name="Fluegel L."/>
            <person name="Davis C.M."/>
            <person name="Simpson J.R."/>
            <person name="Lauterbach L."/>
            <person name="Steele A.D."/>
            <person name="Gui C."/>
            <person name="Meng S."/>
            <person name="Li G."/>
            <person name="Viehrig K."/>
            <person name="Ye F."/>
            <person name="Su P."/>
            <person name="Kiefer A.F."/>
            <person name="Nichols A."/>
            <person name="Cepeda A.J."/>
            <person name="Yan W."/>
            <person name="Fan B."/>
            <person name="Jiang Y."/>
            <person name="Adhikari A."/>
            <person name="Zheng C.-J."/>
            <person name="Schuster L."/>
            <person name="Cowan T.M."/>
            <person name="Smanski M.J."/>
            <person name="Chevrette M.G."/>
            <person name="De Carvalho L.P.S."/>
            <person name="Shen B."/>
        </authorList>
    </citation>
    <scope>NUCLEOTIDE SEQUENCE [LARGE SCALE GENOMIC DNA]</scope>
    <source>
        <strain evidence="2 3">NPDC012540</strain>
    </source>
</reference>
<feature type="chain" id="PRO_5047149037" description="Ig-like domain-containing protein" evidence="1">
    <location>
        <begin position="31"/>
        <end position="178"/>
    </location>
</feature>
<dbReference type="PROSITE" id="PS51318">
    <property type="entry name" value="TAT"/>
    <property type="match status" value="1"/>
</dbReference>
<evidence type="ECO:0000313" key="3">
    <source>
        <dbReference type="Proteomes" id="UP001602322"/>
    </source>
</evidence>
<accession>A0ABW6XEI1</accession>
<organism evidence="2 3">
    <name type="scientific">Streptomyces argenteolus</name>
    <dbReference type="NCBI Taxonomy" id="67274"/>
    <lineage>
        <taxon>Bacteria</taxon>
        <taxon>Bacillati</taxon>
        <taxon>Actinomycetota</taxon>
        <taxon>Actinomycetes</taxon>
        <taxon>Kitasatosporales</taxon>
        <taxon>Streptomycetaceae</taxon>
        <taxon>Streptomyces</taxon>
    </lineage>
</organism>
<comment type="caution">
    <text evidence="2">The sequence shown here is derived from an EMBL/GenBank/DDBJ whole genome shotgun (WGS) entry which is preliminary data.</text>
</comment>
<sequence length="178" mass="18137">MTTRRRLLAPLALLLASSAMVTTSAQTASAADPLVISCTASATQYYSPGLTLVDKPTNITASATYSCIGGGTVNSAQLSFDYTVNAGCLPTTSPVTTGVTRLDWNEGPDSVITSTFVITRPVGQTVGTTIGTVTSGQFSGYIANQTGTYPALDLLACATPGGVTSSQGILALTLTQPF</sequence>
<evidence type="ECO:0000256" key="1">
    <source>
        <dbReference type="SAM" id="SignalP"/>
    </source>
</evidence>
<keyword evidence="3" id="KW-1185">Reference proteome</keyword>
<dbReference type="RefSeq" id="WP_387908152.1">
    <property type="nucleotide sequence ID" value="NZ_JBIBEG010000011.1"/>
</dbReference>
<evidence type="ECO:0000313" key="2">
    <source>
        <dbReference type="EMBL" id="MFF5900136.1"/>
    </source>
</evidence>
<dbReference type="InterPro" id="IPR006311">
    <property type="entry name" value="TAT_signal"/>
</dbReference>
<keyword evidence="1" id="KW-0732">Signal</keyword>
<gene>
    <name evidence="2" type="ORF">ACFY8O_29990</name>
</gene>
<dbReference type="Proteomes" id="UP001602322">
    <property type="component" value="Unassembled WGS sequence"/>
</dbReference>
<dbReference type="EMBL" id="JBIBEG010000011">
    <property type="protein sequence ID" value="MFF5900136.1"/>
    <property type="molecule type" value="Genomic_DNA"/>
</dbReference>
<feature type="signal peptide" evidence="1">
    <location>
        <begin position="1"/>
        <end position="30"/>
    </location>
</feature>
<name>A0ABW6XEI1_9ACTN</name>
<proteinExistence type="predicted"/>